<dbReference type="Proteomes" id="UP001595629">
    <property type="component" value="Unassembled WGS sequence"/>
</dbReference>
<dbReference type="NCBIfam" id="TIGR04485">
    <property type="entry name" value="thiosulf_SoxX"/>
    <property type="match status" value="1"/>
</dbReference>
<dbReference type="InterPro" id="IPR030999">
    <property type="entry name" value="Thiosulf_SoxX"/>
</dbReference>
<evidence type="ECO:0000256" key="2">
    <source>
        <dbReference type="ARBA" id="ARBA00022723"/>
    </source>
</evidence>
<keyword evidence="1 4" id="KW-0349">Heme</keyword>
<dbReference type="SUPFAM" id="SSF46626">
    <property type="entry name" value="Cytochrome c"/>
    <property type="match status" value="1"/>
</dbReference>
<evidence type="ECO:0000256" key="3">
    <source>
        <dbReference type="ARBA" id="ARBA00023004"/>
    </source>
</evidence>
<dbReference type="PROSITE" id="PS51007">
    <property type="entry name" value="CYTC"/>
    <property type="match status" value="1"/>
</dbReference>
<accession>A0ABV7TEH6</accession>
<name>A0ABV7TEH6_9RHOB</name>
<keyword evidence="8" id="KW-1185">Reference proteome</keyword>
<keyword evidence="2 4" id="KW-0479">Metal-binding</keyword>
<evidence type="ECO:0000256" key="5">
    <source>
        <dbReference type="SAM" id="SignalP"/>
    </source>
</evidence>
<feature type="signal peptide" evidence="5">
    <location>
        <begin position="1"/>
        <end position="19"/>
    </location>
</feature>
<evidence type="ECO:0000256" key="1">
    <source>
        <dbReference type="ARBA" id="ARBA00022617"/>
    </source>
</evidence>
<evidence type="ECO:0000313" key="7">
    <source>
        <dbReference type="EMBL" id="MFC3613608.1"/>
    </source>
</evidence>
<feature type="domain" description="Cytochrome c" evidence="6">
    <location>
        <begin position="44"/>
        <end position="156"/>
    </location>
</feature>
<proteinExistence type="predicted"/>
<dbReference type="RefSeq" id="WP_386734794.1">
    <property type="nucleotide sequence ID" value="NZ_JBHRXI010000006.1"/>
</dbReference>
<evidence type="ECO:0000256" key="4">
    <source>
        <dbReference type="PROSITE-ProRule" id="PRU00433"/>
    </source>
</evidence>
<dbReference type="Gene3D" id="1.10.760.10">
    <property type="entry name" value="Cytochrome c-like domain"/>
    <property type="match status" value="1"/>
</dbReference>
<protein>
    <submittedName>
        <fullName evidence="7">Sulfur oxidation c-type cytochrome SoxX</fullName>
    </submittedName>
</protein>
<sequence>MKLKSLTLAAVMIGGVAYAAEVAPTEVAFDEYGAVEASLTGKPGDPAAGAMVVGSKSAGNCVACHAVSALSDIPFHGEVGPTLDGAGDRWSEAELRGLMVNAKKTFDGTVMPAFYKTDGFTRPGDGYTGKAAGADLPPLLSAEQIEDVVAFLVTLKEE</sequence>
<dbReference type="EMBL" id="JBHRXI010000006">
    <property type="protein sequence ID" value="MFC3613608.1"/>
    <property type="molecule type" value="Genomic_DNA"/>
</dbReference>
<dbReference type="Pfam" id="PF00034">
    <property type="entry name" value="Cytochrom_C"/>
    <property type="match status" value="1"/>
</dbReference>
<reference evidence="8" key="1">
    <citation type="journal article" date="2019" name="Int. J. Syst. Evol. Microbiol.">
        <title>The Global Catalogue of Microorganisms (GCM) 10K type strain sequencing project: providing services to taxonomists for standard genome sequencing and annotation.</title>
        <authorList>
            <consortium name="The Broad Institute Genomics Platform"/>
            <consortium name="The Broad Institute Genome Sequencing Center for Infectious Disease"/>
            <person name="Wu L."/>
            <person name="Ma J."/>
        </authorList>
    </citation>
    <scope>NUCLEOTIDE SEQUENCE [LARGE SCALE GENOMIC DNA]</scope>
    <source>
        <strain evidence="8">KCTC 42911</strain>
    </source>
</reference>
<evidence type="ECO:0000259" key="6">
    <source>
        <dbReference type="PROSITE" id="PS51007"/>
    </source>
</evidence>
<evidence type="ECO:0000313" key="8">
    <source>
        <dbReference type="Proteomes" id="UP001595629"/>
    </source>
</evidence>
<keyword evidence="5" id="KW-0732">Signal</keyword>
<organism evidence="7 8">
    <name type="scientific">Lutimaribacter marinistellae</name>
    <dbReference type="NCBI Taxonomy" id="1820329"/>
    <lineage>
        <taxon>Bacteria</taxon>
        <taxon>Pseudomonadati</taxon>
        <taxon>Pseudomonadota</taxon>
        <taxon>Alphaproteobacteria</taxon>
        <taxon>Rhodobacterales</taxon>
        <taxon>Roseobacteraceae</taxon>
        <taxon>Lutimaribacter</taxon>
    </lineage>
</organism>
<dbReference type="InterPro" id="IPR036909">
    <property type="entry name" value="Cyt_c-like_dom_sf"/>
</dbReference>
<comment type="caution">
    <text evidence="7">The sequence shown here is derived from an EMBL/GenBank/DDBJ whole genome shotgun (WGS) entry which is preliminary data.</text>
</comment>
<keyword evidence="3 4" id="KW-0408">Iron</keyword>
<feature type="chain" id="PRO_5045258800" evidence="5">
    <location>
        <begin position="20"/>
        <end position="158"/>
    </location>
</feature>
<dbReference type="InterPro" id="IPR009056">
    <property type="entry name" value="Cyt_c-like_dom"/>
</dbReference>
<gene>
    <name evidence="7" type="primary">soxX</name>
    <name evidence="7" type="ORF">ACFORG_07530</name>
</gene>